<keyword evidence="2" id="KW-1185">Reference proteome</keyword>
<reference evidence="1 2" key="1">
    <citation type="submission" date="2019-09" db="EMBL/GenBank/DDBJ databases">
        <authorList>
            <person name="Valk L.C."/>
        </authorList>
    </citation>
    <scope>NUCLEOTIDE SEQUENCE [LARGE SCALE GENOMIC DNA]</scope>
    <source>
        <strain evidence="1">GalUA</strain>
    </source>
</reference>
<name>A0A7V7UBJ5_9FIRM</name>
<sequence>MTQIKNSTVKKANQNTNRYLQSQMQKDMIIERLKENGCRITKQRLLLLDVILENECSSSKEIYYKASSIDRSIGTATVYRMINKLEEIGAINRKNMYKLACSDKCEMENACTIELDDNTVYHFSAKNWYNVVKEGLKACGYLNTQNIQNVTVQQCECNGENCR</sequence>
<evidence type="ECO:0000313" key="1">
    <source>
        <dbReference type="EMBL" id="KAB1437835.1"/>
    </source>
</evidence>
<accession>A0A7V7UBJ5</accession>
<protein>
    <submittedName>
        <fullName evidence="1">Fur family transcriptional regulator</fullName>
    </submittedName>
</protein>
<dbReference type="SUPFAM" id="SSF46785">
    <property type="entry name" value="Winged helix' DNA-binding domain"/>
    <property type="match status" value="1"/>
</dbReference>
<dbReference type="AlphaFoldDB" id="A0A7V7UBJ5"/>
<evidence type="ECO:0000313" key="2">
    <source>
        <dbReference type="Proteomes" id="UP000461768"/>
    </source>
</evidence>
<dbReference type="InterPro" id="IPR002481">
    <property type="entry name" value="FUR"/>
</dbReference>
<dbReference type="Pfam" id="PF01475">
    <property type="entry name" value="FUR"/>
    <property type="match status" value="1"/>
</dbReference>
<dbReference type="GO" id="GO:0003700">
    <property type="term" value="F:DNA-binding transcription factor activity"/>
    <property type="evidence" value="ECO:0007669"/>
    <property type="project" value="InterPro"/>
</dbReference>
<dbReference type="Gene3D" id="1.10.10.10">
    <property type="entry name" value="Winged helix-like DNA-binding domain superfamily/Winged helix DNA-binding domain"/>
    <property type="match status" value="1"/>
</dbReference>
<reference evidence="1 2" key="2">
    <citation type="submission" date="2020-02" db="EMBL/GenBank/DDBJ databases">
        <title>Candidatus Galacturonibacter soehngenii shows hetero-acetogenic catabolism of galacturonic acid but lacks a canonical carbon monoxide dehydrogenase/acetyl-CoA synthase complex.</title>
        <authorList>
            <person name="Diender M."/>
            <person name="Stouten G.R."/>
            <person name="Petersen J.F."/>
            <person name="Nielsen P.H."/>
            <person name="Dueholm M.S."/>
            <person name="Pronk J.T."/>
            <person name="Van Loosdrecht M.C.M."/>
        </authorList>
    </citation>
    <scope>NUCLEOTIDE SEQUENCE [LARGE SCALE GENOMIC DNA]</scope>
    <source>
        <strain evidence="1">GalUA</strain>
    </source>
</reference>
<organism evidence="1 2">
    <name type="scientific">Candidatus Galacturonatibacter soehngenii</name>
    <dbReference type="NCBI Taxonomy" id="2307010"/>
    <lineage>
        <taxon>Bacteria</taxon>
        <taxon>Bacillati</taxon>
        <taxon>Bacillota</taxon>
        <taxon>Clostridia</taxon>
        <taxon>Lachnospirales</taxon>
        <taxon>Lachnospiraceae</taxon>
        <taxon>Candidatus Galacturonatibacter</taxon>
    </lineage>
</organism>
<dbReference type="OrthoDB" id="8659436at2"/>
<dbReference type="RefSeq" id="WP_151144367.1">
    <property type="nucleotide sequence ID" value="NZ_WAGX01000005.1"/>
</dbReference>
<proteinExistence type="predicted"/>
<dbReference type="Proteomes" id="UP000461768">
    <property type="component" value="Unassembled WGS sequence"/>
</dbReference>
<comment type="caution">
    <text evidence="1">The sequence shown here is derived from an EMBL/GenBank/DDBJ whole genome shotgun (WGS) entry which is preliminary data.</text>
</comment>
<dbReference type="EMBL" id="WAGX01000005">
    <property type="protein sequence ID" value="KAB1437835.1"/>
    <property type="molecule type" value="Genomic_DNA"/>
</dbReference>
<gene>
    <name evidence="1" type="ORF">F7O84_09595</name>
</gene>
<dbReference type="InterPro" id="IPR036388">
    <property type="entry name" value="WH-like_DNA-bd_sf"/>
</dbReference>
<dbReference type="InterPro" id="IPR036390">
    <property type="entry name" value="WH_DNA-bd_sf"/>
</dbReference>